<dbReference type="EC" id="2.1.1.-" evidence="1"/>
<dbReference type="GO" id="GO:0032259">
    <property type="term" value="P:methylation"/>
    <property type="evidence" value="ECO:0007669"/>
    <property type="project" value="UniProtKB-KW"/>
</dbReference>
<dbReference type="Gene3D" id="3.40.50.150">
    <property type="entry name" value="Vaccinia Virus protein VP39"/>
    <property type="match status" value="1"/>
</dbReference>
<keyword evidence="1" id="KW-0489">Methyltransferase</keyword>
<dbReference type="CDD" id="cd02440">
    <property type="entry name" value="AdoMet_MTases"/>
    <property type="match status" value="1"/>
</dbReference>
<dbReference type="RefSeq" id="WP_253754319.1">
    <property type="nucleotide sequence ID" value="NZ_JAMZDZ010000001.1"/>
</dbReference>
<organism evidence="1 2">
    <name type="scientific">Hamadaea flava</name>
    <dbReference type="NCBI Taxonomy" id="1742688"/>
    <lineage>
        <taxon>Bacteria</taxon>
        <taxon>Bacillati</taxon>
        <taxon>Actinomycetota</taxon>
        <taxon>Actinomycetes</taxon>
        <taxon>Micromonosporales</taxon>
        <taxon>Micromonosporaceae</taxon>
        <taxon>Hamadaea</taxon>
    </lineage>
</organism>
<reference evidence="2" key="1">
    <citation type="journal article" date="2019" name="Int. J. Syst. Evol. Microbiol.">
        <title>The Global Catalogue of Microorganisms (GCM) 10K type strain sequencing project: providing services to taxonomists for standard genome sequencing and annotation.</title>
        <authorList>
            <consortium name="The Broad Institute Genomics Platform"/>
            <consortium name="The Broad Institute Genome Sequencing Center for Infectious Disease"/>
            <person name="Wu L."/>
            <person name="Ma J."/>
        </authorList>
    </citation>
    <scope>NUCLEOTIDE SEQUENCE [LARGE SCALE GENOMIC DNA]</scope>
    <source>
        <strain evidence="2">CGMCC 4.7289</strain>
    </source>
</reference>
<dbReference type="InterPro" id="IPR029063">
    <property type="entry name" value="SAM-dependent_MTases_sf"/>
</dbReference>
<sequence>MTTTYGSQDTELVGSQLAYLQACLDDNTRHQLDSAGLQPGWRCLEIGAGTGSIADHLHRTVGLSGYVLATDLRPDRIRADCDIICHDVIGDPVPHAGTWNLIHARLVEMQLPPRRKIVAKLADALAPGGTLLLESLDCRTPPALLQVPDGADATVWPRVIAAMLLQQERAGTDLSWAHSCRQAMREAGLFDVVAECFNRTWSGGTPGTLLHTINLHQLQDDLDGVPEHDRNRFRVIATHPDTVAWFYPVISTRGNRAWTNP</sequence>
<evidence type="ECO:0000313" key="1">
    <source>
        <dbReference type="EMBL" id="MFC4131106.1"/>
    </source>
</evidence>
<proteinExistence type="predicted"/>
<dbReference type="Pfam" id="PF13489">
    <property type="entry name" value="Methyltransf_23"/>
    <property type="match status" value="1"/>
</dbReference>
<protein>
    <submittedName>
        <fullName evidence="1">Class I SAM-dependent methyltransferase</fullName>
        <ecNumber evidence="1">2.1.1.-</ecNumber>
    </submittedName>
</protein>
<gene>
    <name evidence="1" type="ORF">ACFOZ4_10880</name>
</gene>
<accession>A0ABV8LKV7</accession>
<evidence type="ECO:0000313" key="2">
    <source>
        <dbReference type="Proteomes" id="UP001595816"/>
    </source>
</evidence>
<keyword evidence="2" id="KW-1185">Reference proteome</keyword>
<dbReference type="Proteomes" id="UP001595816">
    <property type="component" value="Unassembled WGS sequence"/>
</dbReference>
<keyword evidence="1" id="KW-0808">Transferase</keyword>
<dbReference type="GO" id="GO:0008168">
    <property type="term" value="F:methyltransferase activity"/>
    <property type="evidence" value="ECO:0007669"/>
    <property type="project" value="UniProtKB-KW"/>
</dbReference>
<dbReference type="EMBL" id="JBHSAY010000006">
    <property type="protein sequence ID" value="MFC4131106.1"/>
    <property type="molecule type" value="Genomic_DNA"/>
</dbReference>
<dbReference type="SUPFAM" id="SSF53335">
    <property type="entry name" value="S-adenosyl-L-methionine-dependent methyltransferases"/>
    <property type="match status" value="1"/>
</dbReference>
<comment type="caution">
    <text evidence="1">The sequence shown here is derived from an EMBL/GenBank/DDBJ whole genome shotgun (WGS) entry which is preliminary data.</text>
</comment>
<name>A0ABV8LKV7_9ACTN</name>